<evidence type="ECO:0000256" key="1">
    <source>
        <dbReference type="ARBA" id="ARBA00010652"/>
    </source>
</evidence>
<dbReference type="InterPro" id="IPR000030">
    <property type="entry name" value="PPE_dom"/>
</dbReference>
<proteinExistence type="inferred from homology"/>
<dbReference type="RefSeq" id="WP_085674124.1">
    <property type="nucleotide sequence ID" value="NZ_LQPW01000176.1"/>
</dbReference>
<comment type="caution">
    <text evidence="4">The sequence shown here is derived from an EMBL/GenBank/DDBJ whole genome shotgun (WGS) entry which is preliminary data.</text>
</comment>
<evidence type="ECO:0000259" key="3">
    <source>
        <dbReference type="Pfam" id="PF12484"/>
    </source>
</evidence>
<accession>A0A1X2DJ41</accession>
<dbReference type="Pfam" id="PF12484">
    <property type="entry name" value="PPE-SVP"/>
    <property type="match status" value="1"/>
</dbReference>
<evidence type="ECO:0000313" key="5">
    <source>
        <dbReference type="Proteomes" id="UP000193317"/>
    </source>
</evidence>
<dbReference type="PANTHER" id="PTHR46766:SF1">
    <property type="entry name" value="GLUTAMINE-RICH PROTEIN 2"/>
    <property type="match status" value="1"/>
</dbReference>
<dbReference type="GO" id="GO:0052572">
    <property type="term" value="P:response to host immune response"/>
    <property type="evidence" value="ECO:0007669"/>
    <property type="project" value="TreeGrafter"/>
</dbReference>
<dbReference type="AlphaFoldDB" id="A0A1X2DJ41"/>
<evidence type="ECO:0000313" key="4">
    <source>
        <dbReference type="EMBL" id="ORW88080.1"/>
    </source>
</evidence>
<dbReference type="OrthoDB" id="4727494at2"/>
<evidence type="ECO:0008006" key="6">
    <source>
        <dbReference type="Google" id="ProtNLM"/>
    </source>
</evidence>
<evidence type="ECO:0000259" key="2">
    <source>
        <dbReference type="Pfam" id="PF00823"/>
    </source>
</evidence>
<dbReference type="FunFam" id="1.20.1260.20:FF:000001">
    <property type="entry name" value="PPE family protein PPE41"/>
    <property type="match status" value="1"/>
</dbReference>
<dbReference type="SUPFAM" id="SSF140459">
    <property type="entry name" value="PE/PPE dimer-like"/>
    <property type="match status" value="1"/>
</dbReference>
<dbReference type="InterPro" id="IPR022171">
    <property type="entry name" value="PPE_C"/>
</dbReference>
<reference evidence="4 5" key="1">
    <citation type="submission" date="2016-01" db="EMBL/GenBank/DDBJ databases">
        <title>The new phylogeny of the genus Mycobacterium.</title>
        <authorList>
            <person name="Tarcisio F."/>
            <person name="Conor M."/>
            <person name="Antonella G."/>
            <person name="Elisabetta G."/>
            <person name="Giulia F.S."/>
            <person name="Sara T."/>
            <person name="Anna F."/>
            <person name="Clotilde B."/>
            <person name="Roberto B."/>
            <person name="Veronica D.S."/>
            <person name="Fabio R."/>
            <person name="Monica P."/>
            <person name="Olivier J."/>
            <person name="Enrico T."/>
            <person name="Nicola S."/>
        </authorList>
    </citation>
    <scope>NUCLEOTIDE SEQUENCE [LARGE SCALE GENOMIC DNA]</scope>
    <source>
        <strain evidence="4 5">DSM 44166</strain>
    </source>
</reference>
<feature type="domain" description="PPE" evidence="2">
    <location>
        <begin position="2"/>
        <end position="164"/>
    </location>
</feature>
<sequence>MDFGALPPEVNAARMYAGPGSAPMMAAASAWNGLATELGATAAGYDAVIKTLSGEEWLGPAAAAMATAVIPYVAWLSATANQAQQAAKQATAAAAAFETAFSSMVPPPVIAANRAQLSSLVSTNLLGLNAPAIAANQTQYGEMWAQAAMTMYAYAGSSASAAAVTPFAPPPQTTNPAGAAGQAAAVTQAAGTAAGTALVQLLSALPSALQGLSTPISSVFNAAGASSIPSWLQAFLTWYVPVSQLIYNTTGLPYFGIGIGNSLIGSARALGMIGPQAAEAVAGAAAGAAPAAASAAGALGGGGPVAASLASANSIGKLSVPPTWAPSAPAPAAVPGALRQIDQIVEAPDTAAAGNLLGGMPLSGAGAGTAGSGPRYGFRPTVMARPPFAG</sequence>
<dbReference type="PANTHER" id="PTHR46766">
    <property type="entry name" value="GLUTAMINE-RICH PROTEIN 2"/>
    <property type="match status" value="1"/>
</dbReference>
<dbReference type="EMBL" id="LQPW01000176">
    <property type="protein sequence ID" value="ORW88080.1"/>
    <property type="molecule type" value="Genomic_DNA"/>
</dbReference>
<dbReference type="Gene3D" id="1.20.1260.20">
    <property type="entry name" value="PPE superfamily"/>
    <property type="match status" value="1"/>
</dbReference>
<protein>
    <recommendedName>
        <fullName evidence="6">PPE family protein</fullName>
    </recommendedName>
</protein>
<comment type="similarity">
    <text evidence="1">Belongs to the mycobacterial PPE family.</text>
</comment>
<dbReference type="Proteomes" id="UP000193317">
    <property type="component" value="Unassembled WGS sequence"/>
</dbReference>
<feature type="domain" description="PPE family C-terminal" evidence="3">
    <location>
        <begin position="306"/>
        <end position="386"/>
    </location>
</feature>
<keyword evidence="5" id="KW-1185">Reference proteome</keyword>
<gene>
    <name evidence="4" type="ORF">AWC27_14550</name>
</gene>
<name>A0A1X2DJ41_MYCSZ</name>
<dbReference type="InterPro" id="IPR038332">
    <property type="entry name" value="PPE_sf"/>
</dbReference>
<organism evidence="4 5">
    <name type="scientific">Mycobacterium szulgai</name>
    <dbReference type="NCBI Taxonomy" id="1787"/>
    <lineage>
        <taxon>Bacteria</taxon>
        <taxon>Bacillati</taxon>
        <taxon>Actinomycetota</taxon>
        <taxon>Actinomycetes</taxon>
        <taxon>Mycobacteriales</taxon>
        <taxon>Mycobacteriaceae</taxon>
        <taxon>Mycobacterium</taxon>
    </lineage>
</organism>
<dbReference type="Pfam" id="PF00823">
    <property type="entry name" value="PPE"/>
    <property type="match status" value="1"/>
</dbReference>